<proteinExistence type="predicted"/>
<sequence precursor="true">MSEQQSMNNVNRLKTSAWLVVSSLALSSCGLLPSLEEVAPDNTQEYRRAETMPALEVPPELSLNQINDNIVGNRNTSATYSEYEEAANNPLAARYNIQPDAKPALAGEEGRRHLVVPGEPDVTWTRIENFWSTKNIDVVRKERRIGLMDTGPDGENYAYRVRMEKGDVNQSARIYLGARDEAETNVVKNEAMLRQLADFLGVLFQEDKAQLAASQPQQRQQAPSSVMPAVTLMDEGEGRQVLVVEQEYVETWERVGRVLDSRGFAVEDRDRSRGTYFVRYVDPFLEAEQDEEGFFSGLAFWRDDAEEAPEEYYYIKLSSDAGNTRITVLDAEQVRSVSDTARRLLSLIQEQLTQ</sequence>
<evidence type="ECO:0000313" key="1">
    <source>
        <dbReference type="EMBL" id="AFJ03748.1"/>
    </source>
</evidence>
<dbReference type="STRING" id="754477.Q7C_2627"/>
<dbReference type="Gene3D" id="3.30.310.170">
    <property type="entry name" value="Outer membrane protein assembly factor BamC"/>
    <property type="match status" value="1"/>
</dbReference>
<protein>
    <submittedName>
        <fullName evidence="1">Outer membrane protein NlpB</fullName>
    </submittedName>
</protein>
<dbReference type="Pfam" id="PF06804">
    <property type="entry name" value="Lipoprotein_18"/>
    <property type="match status" value="1"/>
</dbReference>
<reference evidence="1 2" key="1">
    <citation type="journal article" date="2012" name="J. Bacteriol.">
        <title>Complete genome sequences of Methylophaga sp. strain JAM1 and Methylophaga sp. strain JAM7.</title>
        <authorList>
            <person name="Villeneuve C."/>
            <person name="Martineau C."/>
            <person name="Mauffrey F."/>
            <person name="Villemur R."/>
        </authorList>
    </citation>
    <scope>NUCLEOTIDE SEQUENCE [LARGE SCALE GENOMIC DNA]</scope>
    <source>
        <strain evidence="1 2">JAM7</strain>
    </source>
</reference>
<dbReference type="KEGG" id="mec:Q7C_2627"/>
<evidence type="ECO:0000313" key="2">
    <source>
        <dbReference type="Proteomes" id="UP000009145"/>
    </source>
</evidence>
<dbReference type="PATRIC" id="fig|754477.3.peg.2583"/>
<dbReference type="InterPro" id="IPR042268">
    <property type="entry name" value="BamC_C"/>
</dbReference>
<organism evidence="1 2">
    <name type="scientific">Methylophaga frappieri (strain ATCC BAA-2434 / DSM 25690 / JAM7)</name>
    <dbReference type="NCBI Taxonomy" id="754477"/>
    <lineage>
        <taxon>Bacteria</taxon>
        <taxon>Pseudomonadati</taxon>
        <taxon>Pseudomonadota</taxon>
        <taxon>Gammaproteobacteria</taxon>
        <taxon>Thiotrichales</taxon>
        <taxon>Piscirickettsiaceae</taxon>
        <taxon>Methylophaga</taxon>
    </lineage>
</organism>
<dbReference type="eggNOG" id="COG3317">
    <property type="taxonomic scope" value="Bacteria"/>
</dbReference>
<dbReference type="Proteomes" id="UP000009145">
    <property type="component" value="Chromosome"/>
</dbReference>
<accession>I1YLF5</accession>
<dbReference type="HOGENOM" id="CLU_056157_0_0_6"/>
<gene>
    <name evidence="1" type="ordered locus">Q7C_2627</name>
</gene>
<dbReference type="AlphaFoldDB" id="I1YLF5"/>
<dbReference type="RefSeq" id="WP_014705166.1">
    <property type="nucleotide sequence ID" value="NC_017856.1"/>
</dbReference>
<dbReference type="InterPro" id="IPR010653">
    <property type="entry name" value="NlpB/DapX"/>
</dbReference>
<dbReference type="EMBL" id="CP003380">
    <property type="protein sequence ID" value="AFJ03748.1"/>
    <property type="molecule type" value="Genomic_DNA"/>
</dbReference>
<keyword evidence="2" id="KW-1185">Reference proteome</keyword>
<name>I1YLF5_METFJ</name>